<dbReference type="RefSeq" id="WP_168740248.1">
    <property type="nucleotide sequence ID" value="NZ_JABAHZ010000004.1"/>
</dbReference>
<dbReference type="PANTHER" id="PTHR43547:SF2">
    <property type="entry name" value="HYBRID SIGNAL TRANSDUCTION HISTIDINE KINASE C"/>
    <property type="match status" value="1"/>
</dbReference>
<dbReference type="EMBL" id="JABAHZ010000004">
    <property type="protein sequence ID" value="NLR80581.1"/>
    <property type="molecule type" value="Genomic_DNA"/>
</dbReference>
<protein>
    <recommendedName>
        <fullName evidence="3">Two component regulator three Y domain-containing protein</fullName>
    </recommendedName>
</protein>
<keyword evidence="1" id="KW-0597">Phosphoprotein</keyword>
<proteinExistence type="predicted"/>
<name>A0A847SFL7_9BACT</name>
<reference evidence="4 5" key="1">
    <citation type="submission" date="2020-04" db="EMBL/GenBank/DDBJ databases">
        <authorList>
            <person name="Yin C."/>
        </authorList>
    </citation>
    <scope>NUCLEOTIDE SEQUENCE [LARGE SCALE GENOMIC DNA]</scope>
    <source>
        <strain evidence="4 5">Ak56</strain>
    </source>
</reference>
<accession>A0A847SFL7</accession>
<keyword evidence="2" id="KW-0472">Membrane</keyword>
<dbReference type="Pfam" id="PF07494">
    <property type="entry name" value="Reg_prop"/>
    <property type="match status" value="1"/>
</dbReference>
<keyword evidence="5" id="KW-1185">Reference proteome</keyword>
<organism evidence="4 5">
    <name type="scientific">Chitinophaga eiseniae</name>
    <dbReference type="NCBI Taxonomy" id="634771"/>
    <lineage>
        <taxon>Bacteria</taxon>
        <taxon>Pseudomonadati</taxon>
        <taxon>Bacteroidota</taxon>
        <taxon>Chitinophagia</taxon>
        <taxon>Chitinophagales</taxon>
        <taxon>Chitinophagaceae</taxon>
        <taxon>Chitinophaga</taxon>
    </lineage>
</organism>
<dbReference type="InterPro" id="IPR013783">
    <property type="entry name" value="Ig-like_fold"/>
</dbReference>
<evidence type="ECO:0000256" key="2">
    <source>
        <dbReference type="SAM" id="Phobius"/>
    </source>
</evidence>
<comment type="caution">
    <text evidence="4">The sequence shown here is derived from an EMBL/GenBank/DDBJ whole genome shotgun (WGS) entry which is preliminary data.</text>
</comment>
<dbReference type="Proteomes" id="UP000552864">
    <property type="component" value="Unassembled WGS sequence"/>
</dbReference>
<feature type="transmembrane region" description="Helical" evidence="2">
    <location>
        <begin position="774"/>
        <end position="791"/>
    </location>
</feature>
<evidence type="ECO:0000259" key="3">
    <source>
        <dbReference type="Pfam" id="PF07495"/>
    </source>
</evidence>
<dbReference type="SUPFAM" id="SSF63829">
    <property type="entry name" value="Calcium-dependent phosphotriesterase"/>
    <property type="match status" value="2"/>
</dbReference>
<gene>
    <name evidence="4" type="ORF">HGH91_18280</name>
</gene>
<feature type="domain" description="Two component regulator three Y" evidence="3">
    <location>
        <begin position="709"/>
        <end position="766"/>
    </location>
</feature>
<dbReference type="AlphaFoldDB" id="A0A847SFL7"/>
<evidence type="ECO:0000256" key="1">
    <source>
        <dbReference type="ARBA" id="ARBA00022553"/>
    </source>
</evidence>
<sequence>MILWISGLQAQQRWFFSHLGRQEGLVSNKVMAVQQDAKGYIWIATTEGLQRFDGQRFVVFRHKASDPGSIPNDKILHAQLDKKNRLWLLFDYNEVGYITPDDRRFHRVPVRFKEQPLKSAEGHLYMDISGNIFLILYNEAVLCYDQQVGDFSAMANPFPLPSNWHPTRIFQDSVTHSYWIGSDSGLVKYNPARKMLSWRGHNEERDPVIDHYARLTHVYLPYLDQSGRFWLASWPPHGNTTLFSYDTHSGKEKEWEPSLFKLLRYKYHEIQYLNELSDGTLWIAGVDLLAMLKKNSDNFEILQSQLSGEFSLHYDHIHHLMEDREHNIWLASDKGLYRFNPAAQVFHTVTNRRPGKDTVFTPDVTDILQARDGTIFVSTWGNGLFAYDSNFNAVETPVTRPSIQQTEMLTWCIHQRGNGDLWRGNQDGLLWILHTATGRQEALRLPVFRSSTIRQITEDNQANLWLGTQKGDLIKWEAASNNFTPVQYFGSAIIRLYKDRQGYIWACTVKDGVYKIHPSNGSTLAHYSSQSPAGQRLTDIGVTDIVQYSDSLFVIASGPLHILNAYTQQVNVIRTINGIPANTVTNIINDGRGTCWVTTENGLYKINISTGAGSNFNESVGIGAGSFSSAASCQLKDGRIVIGTSHDLTVFQPREITTETQQPPAVEITNFSLMNKWLPMDSLSRLDHIALPYDGNAIHIVFSTLTYQSNFNIFYKLENLDKDWIASESSEAMYNYIPPGEYVFKVEARNPVGGRSITTTSIKITVAPPFWQTWWFYSFLLLAVMALLYWFDWQRMYQKEALQKMRSNISDNLHEDVNTALQHINVLSEIARIKARKEPEQSITYINEIHHKSRSMIIAMEDMLWSINPANDKIERVAIRMKEFAAALSRKLGVYIEIRADEKILSRKPDMKIRHELIQLYKLSLRLVVEEMNAAETIIWIDQEGAKLSLHVYASGSKHPLQHSSLKVREEMRARTEAMKGTIDFQFDEGKTVIMIIFPSIS</sequence>
<dbReference type="Gene3D" id="2.60.40.10">
    <property type="entry name" value="Immunoglobulins"/>
    <property type="match status" value="1"/>
</dbReference>
<dbReference type="Pfam" id="PF07495">
    <property type="entry name" value="Y_Y_Y"/>
    <property type="match status" value="1"/>
</dbReference>
<dbReference type="InterPro" id="IPR011123">
    <property type="entry name" value="Y_Y_Y"/>
</dbReference>
<dbReference type="InterPro" id="IPR011110">
    <property type="entry name" value="Reg_prop"/>
</dbReference>
<keyword evidence="2" id="KW-1133">Transmembrane helix</keyword>
<dbReference type="Gene3D" id="2.130.10.10">
    <property type="entry name" value="YVTN repeat-like/Quinoprotein amine dehydrogenase"/>
    <property type="match status" value="2"/>
</dbReference>
<keyword evidence="2" id="KW-0812">Transmembrane</keyword>
<dbReference type="GO" id="GO:0000155">
    <property type="term" value="F:phosphorelay sensor kinase activity"/>
    <property type="evidence" value="ECO:0007669"/>
    <property type="project" value="TreeGrafter"/>
</dbReference>
<dbReference type="InterPro" id="IPR015943">
    <property type="entry name" value="WD40/YVTN_repeat-like_dom_sf"/>
</dbReference>
<dbReference type="PANTHER" id="PTHR43547">
    <property type="entry name" value="TWO-COMPONENT HISTIDINE KINASE"/>
    <property type="match status" value="1"/>
</dbReference>
<evidence type="ECO:0000313" key="4">
    <source>
        <dbReference type="EMBL" id="NLR80581.1"/>
    </source>
</evidence>
<evidence type="ECO:0000313" key="5">
    <source>
        <dbReference type="Proteomes" id="UP000552864"/>
    </source>
</evidence>